<accession>A0A1Y2N567</accession>
<feature type="region of interest" description="Disordered" evidence="1">
    <location>
        <begin position="50"/>
        <end position="91"/>
    </location>
</feature>
<reference evidence="2 3" key="1">
    <citation type="submission" date="2016-09" db="EMBL/GenBank/DDBJ databases">
        <title>Pseudonocardia autotrophica DSM535, a candidate organism with high potential of specific P450 cytochromes.</title>
        <authorList>
            <person name="Grumaz C."/>
            <person name="Vainshtein Y."/>
            <person name="Kirstahler P."/>
            <person name="Sohn K."/>
        </authorList>
    </citation>
    <scope>NUCLEOTIDE SEQUENCE [LARGE SCALE GENOMIC DNA]</scope>
    <source>
        <strain evidence="2 3">DSM 535</strain>
    </source>
</reference>
<dbReference type="RefSeq" id="WP_085911572.1">
    <property type="nucleotide sequence ID" value="NZ_AP018920.1"/>
</dbReference>
<dbReference type="AlphaFoldDB" id="A0A1Y2N567"/>
<sequence>MFAPGADGLVFLVAVLVLLAVVLMLPAGRRAVSAALRSLRRLPGLIRAELRGAPPLGPEPRRDDTTPEIPVVDGDRPPPTRMFPQVGRFER</sequence>
<dbReference type="STRING" id="2074.BG845_01261"/>
<proteinExistence type="predicted"/>
<dbReference type="EMBL" id="MIGB01000005">
    <property type="protein sequence ID" value="OSY42341.1"/>
    <property type="molecule type" value="Genomic_DNA"/>
</dbReference>
<evidence type="ECO:0000313" key="3">
    <source>
        <dbReference type="Proteomes" id="UP000194360"/>
    </source>
</evidence>
<evidence type="ECO:0000313" key="2">
    <source>
        <dbReference type="EMBL" id="OSY42341.1"/>
    </source>
</evidence>
<evidence type="ECO:0000256" key="1">
    <source>
        <dbReference type="SAM" id="MobiDB-lite"/>
    </source>
</evidence>
<gene>
    <name evidence="2" type="ORF">BG845_01261</name>
</gene>
<comment type="caution">
    <text evidence="2">The sequence shown here is derived from an EMBL/GenBank/DDBJ whole genome shotgun (WGS) entry which is preliminary data.</text>
</comment>
<dbReference type="Proteomes" id="UP000194360">
    <property type="component" value="Unassembled WGS sequence"/>
</dbReference>
<name>A0A1Y2N567_PSEAH</name>
<organism evidence="2 3">
    <name type="scientific">Pseudonocardia autotrophica</name>
    <name type="common">Amycolata autotrophica</name>
    <name type="synonym">Nocardia autotrophica</name>
    <dbReference type="NCBI Taxonomy" id="2074"/>
    <lineage>
        <taxon>Bacteria</taxon>
        <taxon>Bacillati</taxon>
        <taxon>Actinomycetota</taxon>
        <taxon>Actinomycetes</taxon>
        <taxon>Pseudonocardiales</taxon>
        <taxon>Pseudonocardiaceae</taxon>
        <taxon>Pseudonocardia</taxon>
    </lineage>
</organism>
<keyword evidence="3" id="KW-1185">Reference proteome</keyword>
<protein>
    <submittedName>
        <fullName evidence="2">Uncharacterized protein</fullName>
    </submittedName>
</protein>